<protein>
    <recommendedName>
        <fullName evidence="3">Methionyl-tRNA formyltransferase</fullName>
    </recommendedName>
</protein>
<gene>
    <name evidence="1" type="ORF">J1899_05940</name>
</gene>
<evidence type="ECO:0000313" key="2">
    <source>
        <dbReference type="Proteomes" id="UP000679247"/>
    </source>
</evidence>
<dbReference type="EMBL" id="CP071709">
    <property type="protein sequence ID" value="QVY62602.1"/>
    <property type="molecule type" value="Genomic_DNA"/>
</dbReference>
<reference evidence="1 2" key="1">
    <citation type="submission" date="2021-03" db="EMBL/GenBank/DDBJ databases">
        <title>The first data on the complete genome of the tetrodotoxin-producing bacterium.</title>
        <authorList>
            <person name="Melnikova D.I."/>
            <person name="Nijland R."/>
            <person name="Magarlamov T.Y."/>
        </authorList>
    </citation>
    <scope>NUCLEOTIDE SEQUENCE [LARGE SCALE GENOMIC DNA]</scope>
    <source>
        <strain evidence="1 2">1839</strain>
    </source>
</reference>
<name>A0ABX8FF26_9BACI</name>
<sequence length="73" mass="8284">MALVSKIDEISRSASIHDEVEASYNVVRNNGEIYVQVNTYGSPERKIKGKVSQSIQFSSEVIMDLYEIINKDF</sequence>
<accession>A0ABX8FF26</accession>
<organism evidence="1 2">
    <name type="scientific">Cytobacillus gottheilii</name>
    <dbReference type="NCBI Taxonomy" id="859144"/>
    <lineage>
        <taxon>Bacteria</taxon>
        <taxon>Bacillati</taxon>
        <taxon>Bacillota</taxon>
        <taxon>Bacilli</taxon>
        <taxon>Bacillales</taxon>
        <taxon>Bacillaceae</taxon>
        <taxon>Cytobacillus</taxon>
    </lineage>
</organism>
<proteinExistence type="predicted"/>
<evidence type="ECO:0008006" key="3">
    <source>
        <dbReference type="Google" id="ProtNLM"/>
    </source>
</evidence>
<evidence type="ECO:0000313" key="1">
    <source>
        <dbReference type="EMBL" id="QVY62602.1"/>
    </source>
</evidence>
<dbReference type="Proteomes" id="UP000679247">
    <property type="component" value="Chromosome"/>
</dbReference>
<dbReference type="RefSeq" id="WP_214478042.1">
    <property type="nucleotide sequence ID" value="NZ_CP071709.1"/>
</dbReference>
<keyword evidence="2" id="KW-1185">Reference proteome</keyword>